<keyword evidence="3" id="KW-1185">Reference proteome</keyword>
<name>A0A7H1DX84_9FLAO</name>
<dbReference type="GO" id="GO:0055085">
    <property type="term" value="P:transmembrane transport"/>
    <property type="evidence" value="ECO:0007669"/>
    <property type="project" value="InterPro"/>
</dbReference>
<evidence type="ECO:0000259" key="1">
    <source>
        <dbReference type="Pfam" id="PF03544"/>
    </source>
</evidence>
<dbReference type="Gene3D" id="3.30.1150.10">
    <property type="match status" value="1"/>
</dbReference>
<dbReference type="InterPro" id="IPR037682">
    <property type="entry name" value="TonB_C"/>
</dbReference>
<feature type="domain" description="TonB C-terminal" evidence="1">
    <location>
        <begin position="208"/>
        <end position="265"/>
    </location>
</feature>
<reference evidence="2 3" key="1">
    <citation type="submission" date="2020-07" db="EMBL/GenBank/DDBJ databases">
        <title>Complete genome and description of Chryseobacterium manosquense strain Marseille-Q2069 sp. nov.</title>
        <authorList>
            <person name="Boxberger M."/>
        </authorList>
    </citation>
    <scope>NUCLEOTIDE SEQUENCE [LARGE SCALE GENOMIC DNA]</scope>
    <source>
        <strain evidence="2 3">Marseille-Q2069</strain>
    </source>
</reference>
<accession>A0A7H1DX84</accession>
<dbReference type="Pfam" id="PF03544">
    <property type="entry name" value="TonB_C"/>
    <property type="match status" value="1"/>
</dbReference>
<gene>
    <name evidence="2" type="ORF">H0S70_00945</name>
</gene>
<evidence type="ECO:0000313" key="3">
    <source>
        <dbReference type="Proteomes" id="UP000516438"/>
    </source>
</evidence>
<organism evidence="2 3">
    <name type="scientific">Chryseobacterium manosquense</name>
    <dbReference type="NCBI Taxonomy" id="2754694"/>
    <lineage>
        <taxon>Bacteria</taxon>
        <taxon>Pseudomonadati</taxon>
        <taxon>Bacteroidota</taxon>
        <taxon>Flavobacteriia</taxon>
        <taxon>Flavobacteriales</taxon>
        <taxon>Weeksellaceae</taxon>
        <taxon>Chryseobacterium group</taxon>
        <taxon>Chryseobacterium</taxon>
    </lineage>
</organism>
<proteinExistence type="predicted"/>
<dbReference type="EMBL" id="CP060203">
    <property type="protein sequence ID" value="QNS41592.1"/>
    <property type="molecule type" value="Genomic_DNA"/>
</dbReference>
<dbReference type="KEGG" id="cmaq:H0S70_00945"/>
<evidence type="ECO:0000313" key="2">
    <source>
        <dbReference type="EMBL" id="QNS41592.1"/>
    </source>
</evidence>
<dbReference type="SUPFAM" id="SSF74653">
    <property type="entry name" value="TolA/TonB C-terminal domain"/>
    <property type="match status" value="1"/>
</dbReference>
<dbReference type="AlphaFoldDB" id="A0A7H1DX84"/>
<dbReference type="RefSeq" id="WP_188321367.1">
    <property type="nucleotide sequence ID" value="NZ_CP060203.1"/>
</dbReference>
<dbReference type="Proteomes" id="UP000516438">
    <property type="component" value="Chromosome"/>
</dbReference>
<protein>
    <submittedName>
        <fullName evidence="2">Energy transducer TonB</fullName>
    </submittedName>
</protein>
<sequence>MKNLFKSDQNNRFNEILFENRNKNYGAYVLRNQEGEILQKSLLIGVALFAATALTPLLINSFSTKTVVTAPIPSSHTLKPVDQTPEKTPDIVKPIVPPKVNTYDSQIATPTKNANEPKPLTKQEIEDAVPGITTSLDNPPVSVVSPPQIEIPMVTTPAVVPPKTVDNNPVTTVDVEAKFNGGIDAFRNKVVGNFDTGNFEGSGDLMRTVVTFIVEKDGTISNIKANGDNPQFNKDAEKTIRSIKGKWTPAKLNGENVRSYFKFPISMQFE</sequence>